<dbReference type="GO" id="GO:0005634">
    <property type="term" value="C:nucleus"/>
    <property type="evidence" value="ECO:0007669"/>
    <property type="project" value="UniProtKB-SubCell"/>
</dbReference>
<evidence type="ECO:0000256" key="10">
    <source>
        <dbReference type="ARBA" id="ARBA00022990"/>
    </source>
</evidence>
<evidence type="ECO:0000259" key="15">
    <source>
        <dbReference type="PROSITE" id="PS50102"/>
    </source>
</evidence>
<evidence type="ECO:0000256" key="4">
    <source>
        <dbReference type="ARBA" id="ARBA00022499"/>
    </source>
</evidence>
<reference evidence="16 17" key="1">
    <citation type="submission" date="2019-06" db="EMBL/GenBank/DDBJ databases">
        <title>A chromosome-scale genome assembly of the striped catfish, Pangasianodon hypophthalmus.</title>
        <authorList>
            <person name="Wen M."/>
            <person name="Zahm M."/>
            <person name="Roques C."/>
            <person name="Cabau C."/>
            <person name="Klopp C."/>
            <person name="Donnadieu C."/>
            <person name="Jouanno E."/>
            <person name="Avarre J.-C."/>
            <person name="Campet M."/>
            <person name="Ha T.T.T."/>
            <person name="Dugue R."/>
            <person name="Lampietro C."/>
            <person name="Louis A."/>
            <person name="Herpin A."/>
            <person name="Echchiki A."/>
            <person name="Berthelot C."/>
            <person name="Parey E."/>
            <person name="Roest-Crollius H."/>
            <person name="Braasch I."/>
            <person name="Postlethwait J."/>
            <person name="Bobe J."/>
            <person name="Montfort J."/>
            <person name="Bouchez O."/>
            <person name="Begum T."/>
            <person name="Schartl M."/>
            <person name="Guiguen Y."/>
        </authorList>
    </citation>
    <scope>NUCLEOTIDE SEQUENCE [LARGE SCALE GENOMIC DNA]</scope>
    <source>
        <strain evidence="16 17">Indonesia</strain>
        <tissue evidence="16">Blood</tissue>
    </source>
</reference>
<dbReference type="PROSITE" id="PS50102">
    <property type="entry name" value="RRM"/>
    <property type="match status" value="4"/>
</dbReference>
<dbReference type="Pfam" id="PF11835">
    <property type="entry name" value="RRM_8"/>
    <property type="match status" value="1"/>
</dbReference>
<evidence type="ECO:0000256" key="13">
    <source>
        <dbReference type="ARBA" id="ARBA00023242"/>
    </source>
</evidence>
<keyword evidence="10" id="KW-0007">Acetylation</keyword>
<organism evidence="16 17">
    <name type="scientific">Pangasianodon hypophthalmus</name>
    <name type="common">Striped catfish</name>
    <name type="synonym">Helicophagus hypophthalmus</name>
    <dbReference type="NCBI Taxonomy" id="310915"/>
    <lineage>
        <taxon>Eukaryota</taxon>
        <taxon>Metazoa</taxon>
        <taxon>Chordata</taxon>
        <taxon>Craniata</taxon>
        <taxon>Vertebrata</taxon>
        <taxon>Euteleostomi</taxon>
        <taxon>Actinopterygii</taxon>
        <taxon>Neopterygii</taxon>
        <taxon>Teleostei</taxon>
        <taxon>Ostariophysi</taxon>
        <taxon>Siluriformes</taxon>
        <taxon>Pangasiidae</taxon>
        <taxon>Pangasianodon</taxon>
    </lineage>
</organism>
<evidence type="ECO:0000256" key="8">
    <source>
        <dbReference type="ARBA" id="ARBA00022843"/>
    </source>
</evidence>
<dbReference type="FunFam" id="3.30.70.330:FF:000018">
    <property type="entry name" value="Polypyrimidine tract-binding protein 2 isoform 1"/>
    <property type="match status" value="1"/>
</dbReference>
<dbReference type="GO" id="GO:1903312">
    <property type="term" value="P:negative regulation of mRNA metabolic process"/>
    <property type="evidence" value="ECO:0007669"/>
    <property type="project" value="UniProtKB-ARBA"/>
</dbReference>
<evidence type="ECO:0000256" key="12">
    <source>
        <dbReference type="ARBA" id="ARBA00023187"/>
    </source>
</evidence>
<keyword evidence="12" id="KW-0508">mRNA splicing</keyword>
<keyword evidence="6" id="KW-0507">mRNA processing</keyword>
<evidence type="ECO:0000313" key="16">
    <source>
        <dbReference type="EMBL" id="KAB5550723.1"/>
    </source>
</evidence>
<dbReference type="GO" id="GO:0008380">
    <property type="term" value="P:RNA splicing"/>
    <property type="evidence" value="ECO:0007669"/>
    <property type="project" value="UniProtKB-KW"/>
</dbReference>
<feature type="domain" description="RRM" evidence="15">
    <location>
        <begin position="370"/>
        <end position="444"/>
    </location>
</feature>
<keyword evidence="3" id="KW-0678">Repressor</keyword>
<dbReference type="FunFam" id="3.30.70.330:FF:000162">
    <property type="entry name" value="polypyrimidine tract-binding protein 1 isoform X2"/>
    <property type="match status" value="1"/>
</dbReference>
<dbReference type="GO" id="GO:0006397">
    <property type="term" value="P:mRNA processing"/>
    <property type="evidence" value="ECO:0007669"/>
    <property type="project" value="UniProtKB-KW"/>
</dbReference>
<dbReference type="SUPFAM" id="SSF54928">
    <property type="entry name" value="RNA-binding domain, RBD"/>
    <property type="match status" value="3"/>
</dbReference>
<keyword evidence="13" id="KW-0539">Nucleus</keyword>
<dbReference type="InterPro" id="IPR035001">
    <property type="entry name" value="PTBP1_RRM3"/>
</dbReference>
<keyword evidence="11" id="KW-0010">Activator</keyword>
<keyword evidence="7" id="KW-0677">Repeat</keyword>
<dbReference type="InterPro" id="IPR055204">
    <property type="entry name" value="HNRNPL_RRM"/>
</dbReference>
<evidence type="ECO:0000256" key="11">
    <source>
        <dbReference type="ARBA" id="ARBA00023159"/>
    </source>
</evidence>
<dbReference type="CDD" id="cd12777">
    <property type="entry name" value="RRM1_PTBP1"/>
    <property type="match status" value="1"/>
</dbReference>
<dbReference type="FunFam" id="3.30.70.330:FF:000036">
    <property type="entry name" value="polypyrimidine tract-binding protein 1 isoform X2"/>
    <property type="match status" value="1"/>
</dbReference>
<evidence type="ECO:0000256" key="3">
    <source>
        <dbReference type="ARBA" id="ARBA00022491"/>
    </source>
</evidence>
<dbReference type="Proteomes" id="UP000327468">
    <property type="component" value="Chromosome 14"/>
</dbReference>
<feature type="domain" description="RRM" evidence="15">
    <location>
        <begin position="194"/>
        <end position="270"/>
    </location>
</feature>
<dbReference type="PANTHER" id="PTHR15592">
    <property type="entry name" value="MATRIN 3/NUCLEAR PROTEIN 220-RELATED"/>
    <property type="match status" value="1"/>
</dbReference>
<dbReference type="FunFam" id="3.30.70.330:FF:000032">
    <property type="entry name" value="Polypyrimidine tract-binding protein 2 isoform 1"/>
    <property type="match status" value="1"/>
</dbReference>
<proteinExistence type="predicted"/>
<accession>A0A5N5M8A5</accession>
<dbReference type="InterPro" id="IPR021790">
    <property type="entry name" value="PTBP1-like_RRM2"/>
</dbReference>
<dbReference type="SMART" id="SM00360">
    <property type="entry name" value="RRM"/>
    <property type="match status" value="4"/>
</dbReference>
<evidence type="ECO:0000256" key="7">
    <source>
        <dbReference type="ARBA" id="ARBA00022737"/>
    </source>
</evidence>
<dbReference type="OrthoDB" id="296632at2759"/>
<gene>
    <name evidence="16" type="ORF">PHYPO_G00057180</name>
</gene>
<protein>
    <recommendedName>
        <fullName evidence="2">Polypyrimidine tract-binding protein 1</fullName>
    </recommendedName>
</protein>
<dbReference type="InterPro" id="IPR006536">
    <property type="entry name" value="HnRNP-L/PTB"/>
</dbReference>
<feature type="domain" description="RRM" evidence="15">
    <location>
        <begin position="74"/>
        <end position="158"/>
    </location>
</feature>
<evidence type="ECO:0000256" key="6">
    <source>
        <dbReference type="ARBA" id="ARBA00022664"/>
    </source>
</evidence>
<evidence type="ECO:0000256" key="5">
    <source>
        <dbReference type="ARBA" id="ARBA00022553"/>
    </source>
</evidence>
<keyword evidence="17" id="KW-1185">Reference proteome</keyword>
<sequence length="564" mass="60956">MDGRLETDLYPLGSSYVTDIDGVHDITVGTKRGSDELFSSCVSNGPYIMSSGAANGNDSKKFKGDVRSPGVPSRVVHVRKLPSDINEAEVISLGLPFGKVTNLLMLKGKNQAFLEMNTEESAQTMVNYYSSVTPVIRNHPVFMQYSNHKELKTDNSPNQVRAQAALQAVNAVQTASVPLSGVEAGGSGSQSPVLRVIVENLFYPVTLEVLHQIFSKFGTVLKIITFTKNNQFQALVQYSDSMTAQHAKLSLDGQNIYNACCTLRISFSKLTSLNVKYNNDKSRDYTRPDLPTGDGPASLEPQTIATTAFTPGLISAAPFASAHGFPPAFALQQTAGLSLPGIPSALASLGVPAAAAGRLGLSGLNAATHAVLLVSNLNPESVTPQCLFILFGVYGDVMRVKILFNKKENALVQMADATQAQLAMSYLNGQKLHGKPLRVTLSKHTTVQLPREGHEDQGLTKDFSTSPLHRFKKPGSKNYSNIFPPSSTLHLSNIPPSVGEDDLKGLFRSSGATVKAFKFFQKDHKMALIQLGSVEEAIESLIEFHNHDLGENHHLRVSFSKSTI</sequence>
<evidence type="ECO:0000313" key="17">
    <source>
        <dbReference type="Proteomes" id="UP000327468"/>
    </source>
</evidence>
<dbReference type="Pfam" id="PF13893">
    <property type="entry name" value="RRM_5"/>
    <property type="match status" value="1"/>
</dbReference>
<dbReference type="Pfam" id="PF22976">
    <property type="entry name" value="RRM_10"/>
    <property type="match status" value="1"/>
</dbReference>
<keyword evidence="5" id="KW-0597">Phosphoprotein</keyword>
<dbReference type="AlphaFoldDB" id="A0A5N5M8A5"/>
<evidence type="ECO:0000256" key="14">
    <source>
        <dbReference type="PROSITE-ProRule" id="PRU00176"/>
    </source>
</evidence>
<dbReference type="InterPro" id="IPR000504">
    <property type="entry name" value="RRM_dom"/>
</dbReference>
<dbReference type="Gene3D" id="3.30.70.330">
    <property type="match status" value="4"/>
</dbReference>
<dbReference type="InterPro" id="IPR012677">
    <property type="entry name" value="Nucleotide-bd_a/b_plait_sf"/>
</dbReference>
<dbReference type="InterPro" id="IPR035000">
    <property type="entry name" value="PTBP1_RRM1"/>
</dbReference>
<name>A0A5N5M8A5_PANHP</name>
<dbReference type="CDD" id="cd12695">
    <property type="entry name" value="RRM3_PTBP1"/>
    <property type="match status" value="1"/>
</dbReference>
<feature type="domain" description="RRM" evidence="15">
    <location>
        <begin position="487"/>
        <end position="562"/>
    </location>
</feature>
<evidence type="ECO:0000256" key="9">
    <source>
        <dbReference type="ARBA" id="ARBA00022884"/>
    </source>
</evidence>
<evidence type="ECO:0000256" key="2">
    <source>
        <dbReference type="ARBA" id="ARBA00019540"/>
    </source>
</evidence>
<keyword evidence="9 14" id="KW-0694">RNA-binding</keyword>
<dbReference type="CDD" id="cd12693">
    <property type="entry name" value="RRM2_PTBP1_like"/>
    <property type="match status" value="1"/>
</dbReference>
<dbReference type="GO" id="GO:0003723">
    <property type="term" value="F:RNA binding"/>
    <property type="evidence" value="ECO:0007669"/>
    <property type="project" value="UniProtKB-UniRule"/>
</dbReference>
<comment type="subcellular location">
    <subcellularLocation>
        <location evidence="1">Nucleus</location>
    </subcellularLocation>
</comment>
<dbReference type="InterPro" id="IPR035979">
    <property type="entry name" value="RBD_domain_sf"/>
</dbReference>
<dbReference type="EMBL" id="VFJC01000015">
    <property type="protein sequence ID" value="KAB5550723.1"/>
    <property type="molecule type" value="Genomic_DNA"/>
</dbReference>
<keyword evidence="8" id="KW-0832">Ubl conjugation</keyword>
<keyword evidence="4" id="KW-1017">Isopeptide bond</keyword>
<dbReference type="GO" id="GO:0010629">
    <property type="term" value="P:negative regulation of gene expression"/>
    <property type="evidence" value="ECO:0007669"/>
    <property type="project" value="UniProtKB-ARBA"/>
</dbReference>
<comment type="caution">
    <text evidence="16">The sequence shown here is derived from an EMBL/GenBank/DDBJ whole genome shotgun (WGS) entry which is preliminary data.</text>
</comment>
<evidence type="ECO:0000256" key="1">
    <source>
        <dbReference type="ARBA" id="ARBA00004123"/>
    </source>
</evidence>
<dbReference type="NCBIfam" id="TIGR01649">
    <property type="entry name" value="hnRNP-L_PTB"/>
    <property type="match status" value="1"/>
</dbReference>